<comment type="domain">
    <text evidence="12">Consists of 3 domains; the N-terminus binds the ribosome, the middle domain has PPIase activity, while the C-terminus has intrinsic chaperone activity on its own.</text>
</comment>
<dbReference type="NCBIfam" id="TIGR00115">
    <property type="entry name" value="tig"/>
    <property type="match status" value="1"/>
</dbReference>
<proteinExistence type="inferred from homology"/>
<dbReference type="InterPro" id="IPR037041">
    <property type="entry name" value="Trigger_fac_C_sf"/>
</dbReference>
<dbReference type="GO" id="GO:0005737">
    <property type="term" value="C:cytoplasm"/>
    <property type="evidence" value="ECO:0007669"/>
    <property type="project" value="UniProtKB-SubCell"/>
</dbReference>
<dbReference type="GO" id="GO:0051083">
    <property type="term" value="P:'de novo' cotranslational protein folding"/>
    <property type="evidence" value="ECO:0007669"/>
    <property type="project" value="TreeGrafter"/>
</dbReference>
<dbReference type="PANTHER" id="PTHR30560:SF3">
    <property type="entry name" value="TRIGGER FACTOR-LIKE PROTEIN TIG, CHLOROPLASTIC"/>
    <property type="match status" value="1"/>
</dbReference>
<organism evidence="17 18">
    <name type="scientific">Mycoplasmoides gallisepticum S6</name>
    <dbReference type="NCBI Taxonomy" id="1006581"/>
    <lineage>
        <taxon>Bacteria</taxon>
        <taxon>Bacillati</taxon>
        <taxon>Mycoplasmatota</taxon>
        <taxon>Mycoplasmoidales</taxon>
        <taxon>Mycoplasmoidaceae</taxon>
        <taxon>Mycoplasmoides</taxon>
    </lineage>
</organism>
<dbReference type="PANTHER" id="PTHR30560">
    <property type="entry name" value="TRIGGER FACTOR CHAPERONE AND PEPTIDYL-PROLYL CIS/TRANS ISOMERASE"/>
    <property type="match status" value="1"/>
</dbReference>
<dbReference type="InterPro" id="IPR036611">
    <property type="entry name" value="Trigger_fac_ribosome-bd_sf"/>
</dbReference>
<dbReference type="HOGENOM" id="CLU_033058_3_2_14"/>
<keyword evidence="9 12" id="KW-0131">Cell cycle</keyword>
<feature type="coiled-coil region" evidence="15">
    <location>
        <begin position="258"/>
        <end position="296"/>
    </location>
</feature>
<dbReference type="RefSeq" id="WP_011884426.1">
    <property type="nucleotide sequence ID" value="NC_023030.2"/>
</dbReference>
<evidence type="ECO:0000256" key="8">
    <source>
        <dbReference type="ARBA" id="ARBA00023235"/>
    </source>
</evidence>
<evidence type="ECO:0000256" key="5">
    <source>
        <dbReference type="ARBA" id="ARBA00022618"/>
    </source>
</evidence>
<dbReference type="InterPro" id="IPR008881">
    <property type="entry name" value="Trigger_fac_ribosome-bd_bac"/>
</dbReference>
<evidence type="ECO:0000313" key="17">
    <source>
        <dbReference type="EMBL" id="AHB99651.1"/>
    </source>
</evidence>
<keyword evidence="8 12" id="KW-0413">Isomerase</keyword>
<dbReference type="GO" id="GO:0051301">
    <property type="term" value="P:cell division"/>
    <property type="evidence" value="ECO:0007669"/>
    <property type="project" value="UniProtKB-KW"/>
</dbReference>
<dbReference type="EMBL" id="CP006916">
    <property type="protein sequence ID" value="AHB99651.1"/>
    <property type="molecule type" value="Genomic_DNA"/>
</dbReference>
<dbReference type="FunFam" id="3.10.50.40:FF:000001">
    <property type="entry name" value="Trigger factor"/>
    <property type="match status" value="1"/>
</dbReference>
<dbReference type="KEGG" id="mgz:GCW_02100"/>
<evidence type="ECO:0000256" key="12">
    <source>
        <dbReference type="HAMAP-Rule" id="MF_00303"/>
    </source>
</evidence>
<dbReference type="Gene3D" id="1.10.3120.10">
    <property type="entry name" value="Trigger factor, C-terminal domain"/>
    <property type="match status" value="1"/>
</dbReference>
<protein>
    <recommendedName>
        <fullName evidence="4 12">Trigger factor</fullName>
        <shortName evidence="12">TF</shortName>
        <ecNumber evidence="3 12">5.2.1.8</ecNumber>
    </recommendedName>
    <alternativeName>
        <fullName evidence="11 12">PPIase</fullName>
    </alternativeName>
</protein>
<dbReference type="Gene3D" id="3.10.50.40">
    <property type="match status" value="1"/>
</dbReference>
<dbReference type="Pfam" id="PF05697">
    <property type="entry name" value="Trigger_N"/>
    <property type="match status" value="1"/>
</dbReference>
<dbReference type="InterPro" id="IPR001179">
    <property type="entry name" value="PPIase_FKBP_dom"/>
</dbReference>
<dbReference type="GO" id="GO:0044183">
    <property type="term" value="F:protein folding chaperone"/>
    <property type="evidence" value="ECO:0007669"/>
    <property type="project" value="TreeGrafter"/>
</dbReference>
<evidence type="ECO:0000256" key="2">
    <source>
        <dbReference type="ARBA" id="ARBA00005464"/>
    </source>
</evidence>
<dbReference type="InterPro" id="IPR027304">
    <property type="entry name" value="Trigger_fact/SurA_dom_sf"/>
</dbReference>
<keyword evidence="15" id="KW-0175">Coiled coil</keyword>
<dbReference type="InterPro" id="IPR008880">
    <property type="entry name" value="Trigger_fac_C"/>
</dbReference>
<keyword evidence="6 12" id="KW-0697">Rotamase</keyword>
<accession>A0A0F6CKM9</accession>
<name>A0A0F6CKM9_MYCGL</name>
<dbReference type="Pfam" id="PF00254">
    <property type="entry name" value="FKBP_C"/>
    <property type="match status" value="1"/>
</dbReference>
<dbReference type="GO" id="GO:0003755">
    <property type="term" value="F:peptidyl-prolyl cis-trans isomerase activity"/>
    <property type="evidence" value="ECO:0007669"/>
    <property type="project" value="UniProtKB-UniRule"/>
</dbReference>
<evidence type="ECO:0000256" key="15">
    <source>
        <dbReference type="SAM" id="Coils"/>
    </source>
</evidence>
<evidence type="ECO:0000256" key="3">
    <source>
        <dbReference type="ARBA" id="ARBA00013194"/>
    </source>
</evidence>
<dbReference type="PROSITE" id="PS50059">
    <property type="entry name" value="FKBP_PPIASE"/>
    <property type="match status" value="1"/>
</dbReference>
<gene>
    <name evidence="12 17" type="primary">tig</name>
    <name evidence="17" type="ORF">GCW_02100</name>
</gene>
<comment type="similarity">
    <text evidence="2 12 14">Belongs to the FKBP-type PPIase family. Tig subfamily.</text>
</comment>
<evidence type="ECO:0000256" key="6">
    <source>
        <dbReference type="ARBA" id="ARBA00023110"/>
    </source>
</evidence>
<dbReference type="GO" id="GO:0015031">
    <property type="term" value="P:protein transport"/>
    <property type="evidence" value="ECO:0007669"/>
    <property type="project" value="UniProtKB-UniRule"/>
</dbReference>
<reference evidence="17 18" key="1">
    <citation type="journal article" date="2011" name="PLoS ONE">
        <title>Core proteome of the minimal cell: comparative proteomics of three mollicute species.</title>
        <authorList>
            <person name="Fisunov G.Y."/>
            <person name="Alexeev D.G."/>
            <person name="Bazaleev N.A."/>
            <person name="Ladygina V.G."/>
            <person name="Galyamina M.A."/>
            <person name="Kondratov I.G."/>
            <person name="Zhukova N.A."/>
            <person name="Serebryakova M.V."/>
            <person name="Demina I.A."/>
            <person name="Govorun V.M."/>
        </authorList>
    </citation>
    <scope>NUCLEOTIDE SEQUENCE [LARGE SCALE GENOMIC DNA]</scope>
    <source>
        <strain evidence="17 18">S6</strain>
    </source>
</reference>
<evidence type="ECO:0000256" key="9">
    <source>
        <dbReference type="ARBA" id="ARBA00023306"/>
    </source>
</evidence>
<dbReference type="Gene3D" id="3.30.70.1050">
    <property type="entry name" value="Trigger factor ribosome-binding domain"/>
    <property type="match status" value="1"/>
</dbReference>
<evidence type="ECO:0000256" key="14">
    <source>
        <dbReference type="RuleBase" id="RU003914"/>
    </source>
</evidence>
<dbReference type="SUPFAM" id="SSF102735">
    <property type="entry name" value="Trigger factor ribosome-binding domain"/>
    <property type="match status" value="1"/>
</dbReference>
<dbReference type="SUPFAM" id="SSF54534">
    <property type="entry name" value="FKBP-like"/>
    <property type="match status" value="1"/>
</dbReference>
<comment type="function">
    <text evidence="10 12">Involved in protein export. Acts as a chaperone by maintaining the newly synthesized protein in an open conformation. Functions as a peptidyl-prolyl cis-trans isomerase.</text>
</comment>
<evidence type="ECO:0000256" key="11">
    <source>
        <dbReference type="ARBA" id="ARBA00029986"/>
    </source>
</evidence>
<evidence type="ECO:0000256" key="1">
    <source>
        <dbReference type="ARBA" id="ARBA00000971"/>
    </source>
</evidence>
<evidence type="ECO:0000256" key="7">
    <source>
        <dbReference type="ARBA" id="ARBA00023186"/>
    </source>
</evidence>
<keyword evidence="12" id="KW-0963">Cytoplasm</keyword>
<dbReference type="PIRSF" id="PIRSF003095">
    <property type="entry name" value="Trigger_factor"/>
    <property type="match status" value="1"/>
</dbReference>
<dbReference type="Proteomes" id="UP000018735">
    <property type="component" value="Chromosome"/>
</dbReference>
<evidence type="ECO:0000256" key="10">
    <source>
        <dbReference type="ARBA" id="ARBA00024849"/>
    </source>
</evidence>
<dbReference type="GO" id="GO:0043022">
    <property type="term" value="F:ribosome binding"/>
    <property type="evidence" value="ECO:0007669"/>
    <property type="project" value="TreeGrafter"/>
</dbReference>
<dbReference type="AlphaFoldDB" id="A0A0F6CKM9"/>
<dbReference type="HAMAP" id="MF_00303">
    <property type="entry name" value="Trigger_factor_Tig"/>
    <property type="match status" value="1"/>
</dbReference>
<keyword evidence="5 12" id="KW-0132">Cell division</keyword>
<dbReference type="InterPro" id="IPR046357">
    <property type="entry name" value="PPIase_dom_sf"/>
</dbReference>
<dbReference type="eggNOG" id="COG0544">
    <property type="taxonomic scope" value="Bacteria"/>
</dbReference>
<evidence type="ECO:0000259" key="16">
    <source>
        <dbReference type="PROSITE" id="PS50059"/>
    </source>
</evidence>
<evidence type="ECO:0000256" key="4">
    <source>
        <dbReference type="ARBA" id="ARBA00016902"/>
    </source>
</evidence>
<feature type="domain" description="PPIase FKBP-type" evidence="16">
    <location>
        <begin position="169"/>
        <end position="257"/>
    </location>
</feature>
<evidence type="ECO:0000256" key="13">
    <source>
        <dbReference type="PROSITE-ProRule" id="PRU00277"/>
    </source>
</evidence>
<dbReference type="EC" id="5.2.1.8" evidence="3 12"/>
<evidence type="ECO:0000313" key="18">
    <source>
        <dbReference type="Proteomes" id="UP000018735"/>
    </source>
</evidence>
<keyword evidence="7 12" id="KW-0143">Chaperone</keyword>
<dbReference type="SUPFAM" id="SSF109998">
    <property type="entry name" value="Triger factor/SurA peptide-binding domain-like"/>
    <property type="match status" value="1"/>
</dbReference>
<dbReference type="GO" id="GO:0043335">
    <property type="term" value="P:protein unfolding"/>
    <property type="evidence" value="ECO:0007669"/>
    <property type="project" value="TreeGrafter"/>
</dbReference>
<sequence length="443" mass="51304">MFKIREKTNADHKVKYIIDVNEKNWNEAYQKKLNAAVKNVKIQGFRKGHVPYQEAIKHIDQIGLFDRAVNQLVQPIYLELVKQEKIKDSETILEENPEVSVVEIDDKKLALSYSFETIPEVKVGDYLKINGFLSETPVKDEDVQTELVRIFKSAGKLVDKKEGATLEKGDIAFLDFSGEIDNKAFEGGKAKNYELEIGSNSFIPGFEDQMVGMKVGEKRDLNLTFPKDYHEKTYAGKPVLFKVKLNSIKEVQLPEMTVEKLNELMKTKYKNLDEAKEDIKKRMDRSQQEHANQMNTMLLTQFANEDCQFSHIPKSLLDREVNLLYQQFANQMQQIKMSVEDALKIQNQTKEQLYQRLTEQATRAIKLVLVLEEIGDLEKISISEAEINQEIEERIKEISNNQELPKEQYDAIKNYFVTQKELIESMLTNKKVVDLIIKKNLAR</sequence>
<dbReference type="Pfam" id="PF05698">
    <property type="entry name" value="Trigger_C"/>
    <property type="match status" value="1"/>
</dbReference>
<dbReference type="InterPro" id="IPR005215">
    <property type="entry name" value="Trig_fac"/>
</dbReference>
<comment type="subcellular location">
    <subcellularLocation>
        <location evidence="12">Cytoplasm</location>
    </subcellularLocation>
    <text evidence="12">About half TF is bound to the ribosome near the polypeptide exit tunnel while the other half is free in the cytoplasm.</text>
</comment>
<comment type="catalytic activity">
    <reaction evidence="1 12 13">
        <text>[protein]-peptidylproline (omega=180) = [protein]-peptidylproline (omega=0)</text>
        <dbReference type="Rhea" id="RHEA:16237"/>
        <dbReference type="Rhea" id="RHEA-COMP:10747"/>
        <dbReference type="Rhea" id="RHEA-COMP:10748"/>
        <dbReference type="ChEBI" id="CHEBI:83833"/>
        <dbReference type="ChEBI" id="CHEBI:83834"/>
        <dbReference type="EC" id="5.2.1.8"/>
    </reaction>
</comment>